<comment type="caution">
    <text evidence="1">The sequence shown here is derived from an EMBL/GenBank/DDBJ whole genome shotgun (WGS) entry which is preliminary data.</text>
</comment>
<protein>
    <submittedName>
        <fullName evidence="1">Uncharacterized protein</fullName>
    </submittedName>
</protein>
<dbReference type="AlphaFoldDB" id="A0A9X6ZW65"/>
<organism evidence="1 2">
    <name type="scientific">Bacillus cereus</name>
    <dbReference type="NCBI Taxonomy" id="1396"/>
    <lineage>
        <taxon>Bacteria</taxon>
        <taxon>Bacillati</taxon>
        <taxon>Bacillota</taxon>
        <taxon>Bacilli</taxon>
        <taxon>Bacillales</taxon>
        <taxon>Bacillaceae</taxon>
        <taxon>Bacillus</taxon>
        <taxon>Bacillus cereus group</taxon>
    </lineage>
</organism>
<reference evidence="1 2" key="1">
    <citation type="submission" date="2017-09" db="EMBL/GenBank/DDBJ databases">
        <title>Large-scale bioinformatics analysis of Bacillus genomes uncovers conserved roles of natural products in bacterial physiology.</title>
        <authorList>
            <consortium name="Agbiome Team Llc"/>
            <person name="Bleich R.M."/>
            <person name="Grubbs K.J."/>
            <person name="Santa Maria K.C."/>
            <person name="Allen S.E."/>
            <person name="Farag S."/>
            <person name="Shank E.A."/>
            <person name="Bowers A."/>
        </authorList>
    </citation>
    <scope>NUCLEOTIDE SEQUENCE [LARGE SCALE GENOMIC DNA]</scope>
    <source>
        <strain evidence="1 2">AFS083741</strain>
    </source>
</reference>
<evidence type="ECO:0000313" key="1">
    <source>
        <dbReference type="EMBL" id="PFK03610.1"/>
    </source>
</evidence>
<gene>
    <name evidence="1" type="ORF">COI98_32545</name>
</gene>
<proteinExistence type="predicted"/>
<feature type="non-terminal residue" evidence="1">
    <location>
        <position position="1"/>
    </location>
</feature>
<dbReference type="EMBL" id="NUWJ01000463">
    <property type="protein sequence ID" value="PFK03610.1"/>
    <property type="molecule type" value="Genomic_DNA"/>
</dbReference>
<accession>A0A9X6ZW65</accession>
<sequence length="148" mass="15677">PTGATGQTVAYSFSEPISIFTVPATLTVTNTETQITTVSINLTQNALIELKGIVGWSFDIDFYNPAIIWRLRRGVGGSVIWEGHAGEGVDTGEAFGSLTSILHVDSNTVIGNNSYELTATVVPHESSPPDIFVNINGPIVLVATGYPV</sequence>
<evidence type="ECO:0000313" key="2">
    <source>
        <dbReference type="Proteomes" id="UP000224413"/>
    </source>
</evidence>
<dbReference type="RefSeq" id="WP_098584753.1">
    <property type="nucleotide sequence ID" value="NZ_NUWJ01000463.1"/>
</dbReference>
<dbReference type="Proteomes" id="UP000224413">
    <property type="component" value="Unassembled WGS sequence"/>
</dbReference>
<name>A0A9X6ZW65_BACCE</name>